<keyword evidence="2" id="KW-1185">Reference proteome</keyword>
<protein>
    <submittedName>
        <fullName evidence="1">Uncharacterized protein</fullName>
    </submittedName>
</protein>
<dbReference type="AlphaFoldDB" id="A0A916WAS4"/>
<comment type="caution">
    <text evidence="1">The sequence shown here is derived from an EMBL/GenBank/DDBJ whole genome shotgun (WGS) entry which is preliminary data.</text>
</comment>
<proteinExistence type="predicted"/>
<dbReference type="EMBL" id="BMEY01000013">
    <property type="protein sequence ID" value="GGA81177.1"/>
    <property type="molecule type" value="Genomic_DNA"/>
</dbReference>
<reference evidence="1" key="1">
    <citation type="journal article" date="2014" name="Int. J. Syst. Evol. Microbiol.">
        <title>Complete genome sequence of Corynebacterium casei LMG S-19264T (=DSM 44701T), isolated from a smear-ripened cheese.</title>
        <authorList>
            <consortium name="US DOE Joint Genome Institute (JGI-PGF)"/>
            <person name="Walter F."/>
            <person name="Albersmeier A."/>
            <person name="Kalinowski J."/>
            <person name="Ruckert C."/>
        </authorList>
    </citation>
    <scope>NUCLEOTIDE SEQUENCE</scope>
    <source>
        <strain evidence="1">CGMCC 1.12408</strain>
    </source>
</reference>
<name>A0A916WAS4_9BACI</name>
<accession>A0A916WAS4</accession>
<dbReference type="Proteomes" id="UP000613512">
    <property type="component" value="Unassembled WGS sequence"/>
</dbReference>
<sequence>MGNTQSQSDYTIIVRCVVLLENIRYNDTSLLFLNKFDYNGMYLIGGNYYVSFKAI</sequence>
<gene>
    <name evidence="1" type="ORF">GCM10008025_25660</name>
</gene>
<reference evidence="1" key="2">
    <citation type="submission" date="2020-09" db="EMBL/GenBank/DDBJ databases">
        <authorList>
            <person name="Sun Q."/>
            <person name="Zhou Y."/>
        </authorList>
    </citation>
    <scope>NUCLEOTIDE SEQUENCE</scope>
    <source>
        <strain evidence="1">CGMCC 1.12408</strain>
    </source>
</reference>
<evidence type="ECO:0000313" key="1">
    <source>
        <dbReference type="EMBL" id="GGA81177.1"/>
    </source>
</evidence>
<evidence type="ECO:0000313" key="2">
    <source>
        <dbReference type="Proteomes" id="UP000613512"/>
    </source>
</evidence>
<organism evidence="1 2">
    <name type="scientific">Ornithinibacillus halotolerans</name>
    <dbReference type="NCBI Taxonomy" id="1274357"/>
    <lineage>
        <taxon>Bacteria</taxon>
        <taxon>Bacillati</taxon>
        <taxon>Bacillota</taxon>
        <taxon>Bacilli</taxon>
        <taxon>Bacillales</taxon>
        <taxon>Bacillaceae</taxon>
        <taxon>Ornithinibacillus</taxon>
    </lineage>
</organism>